<dbReference type="InterPro" id="IPR003721">
    <property type="entry name" value="Pantoate_ligase"/>
</dbReference>
<protein>
    <recommendedName>
        <fullName evidence="8">Pantothenate synthetase</fullName>
        <shortName evidence="8">PS</shortName>
        <ecNumber evidence="8">6.3.2.1</ecNumber>
    </recommendedName>
    <alternativeName>
        <fullName evidence="8">Pantoate--beta-alanine ligase</fullName>
    </alternativeName>
    <alternativeName>
        <fullName evidence="8">Pantoate-activating enzyme</fullName>
    </alternativeName>
</protein>
<dbReference type="CDD" id="cd00560">
    <property type="entry name" value="PanC"/>
    <property type="match status" value="1"/>
</dbReference>
<comment type="similarity">
    <text evidence="2 8">Belongs to the pantothenate synthetase family.</text>
</comment>
<evidence type="ECO:0000256" key="2">
    <source>
        <dbReference type="ARBA" id="ARBA00009256"/>
    </source>
</evidence>
<keyword evidence="3 8" id="KW-0436">Ligase</keyword>
<evidence type="ECO:0000256" key="7">
    <source>
        <dbReference type="ARBA" id="ARBA00048258"/>
    </source>
</evidence>
<keyword evidence="5 8" id="KW-0547">Nucleotide-binding</keyword>
<keyword evidence="6 8" id="KW-0067">ATP-binding</keyword>
<comment type="miscellaneous">
    <text evidence="8">The reaction proceeds by a bi uni uni bi ping pong mechanism.</text>
</comment>
<dbReference type="NCBIfam" id="TIGR00018">
    <property type="entry name" value="panC"/>
    <property type="match status" value="1"/>
</dbReference>
<proteinExistence type="inferred from homology"/>
<evidence type="ECO:0000313" key="10">
    <source>
        <dbReference type="Proteomes" id="UP000216052"/>
    </source>
</evidence>
<reference evidence="9" key="1">
    <citation type="submission" date="2024-05" db="EMBL/GenBank/DDBJ databases">
        <title>Isolation and characterization of Sporomusa carbonis sp. nov., a carboxydotrophic hydrogenogen in the genus of Sporomusa isolated from a charcoal burning pile.</title>
        <authorList>
            <person name="Boeer T."/>
            <person name="Rosenbaum F."/>
            <person name="Eysell L."/>
            <person name="Mueller V."/>
            <person name="Daniel R."/>
            <person name="Poehlein A."/>
        </authorList>
    </citation>
    <scope>NUCLEOTIDE SEQUENCE [LARGE SCALE GENOMIC DNA]</scope>
    <source>
        <strain evidence="9">DSM 3132</strain>
    </source>
</reference>
<feature type="binding site" evidence="8">
    <location>
        <position position="154"/>
    </location>
    <ligand>
        <name>(R)-pantoate</name>
        <dbReference type="ChEBI" id="CHEBI:15980"/>
    </ligand>
</feature>
<feature type="binding site" evidence="8">
    <location>
        <position position="177"/>
    </location>
    <ligand>
        <name>ATP</name>
        <dbReference type="ChEBI" id="CHEBI:30616"/>
    </ligand>
</feature>
<dbReference type="HAMAP" id="MF_00158">
    <property type="entry name" value="PanC"/>
    <property type="match status" value="1"/>
</dbReference>
<evidence type="ECO:0000313" key="9">
    <source>
        <dbReference type="EMBL" id="XFO75066.1"/>
    </source>
</evidence>
<dbReference type="Proteomes" id="UP000216052">
    <property type="component" value="Chromosome"/>
</dbReference>
<organism evidence="9 10">
    <name type="scientific">Sporomusa acidovorans (strain ATCC 49682 / DSM 3132 / Mol)</name>
    <dbReference type="NCBI Taxonomy" id="1123286"/>
    <lineage>
        <taxon>Bacteria</taxon>
        <taxon>Bacillati</taxon>
        <taxon>Bacillota</taxon>
        <taxon>Negativicutes</taxon>
        <taxon>Selenomonadales</taxon>
        <taxon>Sporomusaceae</taxon>
        <taxon>Sporomusa</taxon>
    </lineage>
</organism>
<evidence type="ECO:0000256" key="3">
    <source>
        <dbReference type="ARBA" id="ARBA00022598"/>
    </source>
</evidence>
<comment type="subunit">
    <text evidence="8">Homodimer.</text>
</comment>
<evidence type="ECO:0000256" key="5">
    <source>
        <dbReference type="ARBA" id="ARBA00022741"/>
    </source>
</evidence>
<comment type="catalytic activity">
    <reaction evidence="7 8">
        <text>(R)-pantoate + beta-alanine + ATP = (R)-pantothenate + AMP + diphosphate + H(+)</text>
        <dbReference type="Rhea" id="RHEA:10912"/>
        <dbReference type="ChEBI" id="CHEBI:15378"/>
        <dbReference type="ChEBI" id="CHEBI:15980"/>
        <dbReference type="ChEBI" id="CHEBI:29032"/>
        <dbReference type="ChEBI" id="CHEBI:30616"/>
        <dbReference type="ChEBI" id="CHEBI:33019"/>
        <dbReference type="ChEBI" id="CHEBI:57966"/>
        <dbReference type="ChEBI" id="CHEBI:456215"/>
        <dbReference type="EC" id="6.3.2.1"/>
    </reaction>
</comment>
<comment type="pathway">
    <text evidence="1 8">Cofactor biosynthesis; (R)-pantothenate biosynthesis; (R)-pantothenate from (R)-pantoate and beta-alanine: step 1/1.</text>
</comment>
<feature type="binding site" evidence="8">
    <location>
        <begin position="148"/>
        <end position="151"/>
    </location>
    <ligand>
        <name>ATP</name>
        <dbReference type="ChEBI" id="CHEBI:30616"/>
    </ligand>
</feature>
<evidence type="ECO:0000256" key="8">
    <source>
        <dbReference type="HAMAP-Rule" id="MF_00158"/>
    </source>
</evidence>
<sequence>MMRLIETIQEMRAFVTAARAAGKTIALVPTMGALHDGHLSLMRQAKAQCDIVIASVFVNPTQFGPNEDLQCYPRDLAGDSEKASRVGVDVIFHPTVAEMYPNGYASFVSVEKITDKLCGLSRPGHFRGVATVVSKLFNIVQPDKAFFGQKDAQQVLVIQQMIRDLDFNVQLEMVPIVREEDGLAMSSRNRYLSAQERSAALVLSQSLSLAQQLVREGERDIAKIRTAVVKRIAEQPLANIDYVEIYNYPELEPVSTLSTQALVALAVRFGSTRLIDNAILEAY</sequence>
<name>A0ABZ3JAA9_SPOA4</name>
<evidence type="ECO:0000256" key="6">
    <source>
        <dbReference type="ARBA" id="ARBA00022840"/>
    </source>
</evidence>
<dbReference type="InterPro" id="IPR042176">
    <property type="entry name" value="Pantoate_ligase_C"/>
</dbReference>
<dbReference type="PANTHER" id="PTHR21299:SF1">
    <property type="entry name" value="PANTOATE--BETA-ALANINE LIGASE"/>
    <property type="match status" value="1"/>
</dbReference>
<gene>
    <name evidence="8 9" type="primary">panC</name>
    <name evidence="9" type="ORF">SPACI_051810</name>
</gene>
<feature type="binding site" evidence="8">
    <location>
        <begin position="185"/>
        <end position="188"/>
    </location>
    <ligand>
        <name>ATP</name>
        <dbReference type="ChEBI" id="CHEBI:30616"/>
    </ligand>
</feature>
<dbReference type="SUPFAM" id="SSF52374">
    <property type="entry name" value="Nucleotidylyl transferase"/>
    <property type="match status" value="1"/>
</dbReference>
<feature type="binding site" evidence="8">
    <location>
        <begin position="31"/>
        <end position="38"/>
    </location>
    <ligand>
        <name>ATP</name>
        <dbReference type="ChEBI" id="CHEBI:30616"/>
    </ligand>
</feature>
<feature type="binding site" evidence="8">
    <location>
        <position position="62"/>
    </location>
    <ligand>
        <name>(R)-pantoate</name>
        <dbReference type="ChEBI" id="CHEBI:15980"/>
    </ligand>
</feature>
<dbReference type="PANTHER" id="PTHR21299">
    <property type="entry name" value="CYTIDYLATE KINASE/PANTOATE-BETA-ALANINE LIGASE"/>
    <property type="match status" value="1"/>
</dbReference>
<dbReference type="GO" id="GO:0004592">
    <property type="term" value="F:pantoate-beta-alanine ligase activity"/>
    <property type="evidence" value="ECO:0007669"/>
    <property type="project" value="UniProtKB-EC"/>
</dbReference>
<feature type="binding site" evidence="8">
    <location>
        <position position="62"/>
    </location>
    <ligand>
        <name>beta-alanine</name>
        <dbReference type="ChEBI" id="CHEBI:57966"/>
    </ligand>
</feature>
<comment type="function">
    <text evidence="8">Catalyzes the condensation of pantoate with beta-alanine in an ATP-dependent reaction via a pantoyl-adenylate intermediate.</text>
</comment>
<dbReference type="InterPro" id="IPR004821">
    <property type="entry name" value="Cyt_trans-like"/>
</dbReference>
<dbReference type="InterPro" id="IPR014729">
    <property type="entry name" value="Rossmann-like_a/b/a_fold"/>
</dbReference>
<keyword evidence="4 8" id="KW-0566">Pantothenate biosynthesis</keyword>
<evidence type="ECO:0000256" key="1">
    <source>
        <dbReference type="ARBA" id="ARBA00004990"/>
    </source>
</evidence>
<comment type="subcellular location">
    <subcellularLocation>
        <location evidence="8">Cytoplasm</location>
    </subcellularLocation>
</comment>
<keyword evidence="10" id="KW-1185">Reference proteome</keyword>
<dbReference type="NCBIfam" id="TIGR00125">
    <property type="entry name" value="cyt_tran_rel"/>
    <property type="match status" value="1"/>
</dbReference>
<dbReference type="Gene3D" id="3.40.50.620">
    <property type="entry name" value="HUPs"/>
    <property type="match status" value="1"/>
</dbReference>
<dbReference type="Gene3D" id="3.30.1300.10">
    <property type="entry name" value="Pantoate-beta-alanine ligase, C-terminal domain"/>
    <property type="match status" value="1"/>
</dbReference>
<accession>A0ABZ3JAA9</accession>
<dbReference type="EC" id="6.3.2.1" evidence="8"/>
<keyword evidence="8" id="KW-0963">Cytoplasm</keyword>
<dbReference type="EMBL" id="CP155571">
    <property type="protein sequence ID" value="XFO75066.1"/>
    <property type="molecule type" value="Genomic_DNA"/>
</dbReference>
<evidence type="ECO:0000256" key="4">
    <source>
        <dbReference type="ARBA" id="ARBA00022655"/>
    </source>
</evidence>
<feature type="active site" description="Proton donor" evidence="8">
    <location>
        <position position="38"/>
    </location>
</feature>
<dbReference type="Pfam" id="PF02569">
    <property type="entry name" value="Pantoate_ligase"/>
    <property type="match status" value="1"/>
</dbReference>